<feature type="signal peptide" evidence="2">
    <location>
        <begin position="1"/>
        <end position="23"/>
    </location>
</feature>
<feature type="chain" id="PRO_5025695024" evidence="2">
    <location>
        <begin position="24"/>
        <end position="115"/>
    </location>
</feature>
<organism evidence="3">
    <name type="scientific">Ixodes ricinus</name>
    <name type="common">Common tick</name>
    <name type="synonym">Acarus ricinus</name>
    <dbReference type="NCBI Taxonomy" id="34613"/>
    <lineage>
        <taxon>Eukaryota</taxon>
        <taxon>Metazoa</taxon>
        <taxon>Ecdysozoa</taxon>
        <taxon>Arthropoda</taxon>
        <taxon>Chelicerata</taxon>
        <taxon>Arachnida</taxon>
        <taxon>Acari</taxon>
        <taxon>Parasitiformes</taxon>
        <taxon>Ixodida</taxon>
        <taxon>Ixodoidea</taxon>
        <taxon>Ixodidae</taxon>
        <taxon>Ixodinae</taxon>
        <taxon>Ixodes</taxon>
    </lineage>
</organism>
<sequence length="115" mass="12000">MHYPMCMCVCVCVCACVRTCVRACVRACVCVCVSLPSNVDLGHFEGGAVRTTSWFVDASVNRSNADPRVNDVIGSSLGSVMPPHRTRSPLLCSPRASARPGSTGSCPSMAATSGC</sequence>
<reference evidence="3" key="1">
    <citation type="submission" date="2019-12" db="EMBL/GenBank/DDBJ databases">
        <title>An insight into the sialome of adult female Ixodes ricinus ticks feeding for 6 days.</title>
        <authorList>
            <person name="Perner J."/>
            <person name="Ribeiro J.M.C."/>
        </authorList>
    </citation>
    <scope>NUCLEOTIDE SEQUENCE</scope>
    <source>
        <strain evidence="3">Semi-engorged</strain>
        <tissue evidence="3">Salivary glands</tissue>
    </source>
</reference>
<accession>A0A6B0UL47</accession>
<feature type="region of interest" description="Disordered" evidence="1">
    <location>
        <begin position="93"/>
        <end position="115"/>
    </location>
</feature>
<evidence type="ECO:0000256" key="2">
    <source>
        <dbReference type="SAM" id="SignalP"/>
    </source>
</evidence>
<evidence type="ECO:0000256" key="1">
    <source>
        <dbReference type="SAM" id="MobiDB-lite"/>
    </source>
</evidence>
<dbReference type="AlphaFoldDB" id="A0A6B0UL47"/>
<protein>
    <submittedName>
        <fullName evidence="3">Putative secreted protein</fullName>
    </submittedName>
</protein>
<proteinExistence type="predicted"/>
<feature type="compositionally biased region" description="Polar residues" evidence="1">
    <location>
        <begin position="100"/>
        <end position="115"/>
    </location>
</feature>
<name>A0A6B0UL47_IXORI</name>
<dbReference type="EMBL" id="GIFC01008367">
    <property type="protein sequence ID" value="MXU90450.1"/>
    <property type="molecule type" value="Transcribed_RNA"/>
</dbReference>
<keyword evidence="2" id="KW-0732">Signal</keyword>
<evidence type="ECO:0000313" key="3">
    <source>
        <dbReference type="EMBL" id="MXU90450.1"/>
    </source>
</evidence>